<evidence type="ECO:0000313" key="4">
    <source>
        <dbReference type="Proteomes" id="UP000219901"/>
    </source>
</evidence>
<evidence type="ECO:0000313" key="5">
    <source>
        <dbReference type="Proteomes" id="UP000462091"/>
    </source>
</evidence>
<reference evidence="3 4" key="1">
    <citation type="journal article" date="2017" name="Front. Microbiol.">
        <title>New Insights into the Diversity of the Genus Faecalibacterium.</title>
        <authorList>
            <person name="Benevides L."/>
            <person name="Burman S."/>
            <person name="Martin R."/>
            <person name="Robert V."/>
            <person name="Thomas M."/>
            <person name="Miquel S."/>
            <person name="Chain F."/>
            <person name="Sokol H."/>
            <person name="Bermudez-Humaran L.G."/>
            <person name="Morrison M."/>
            <person name="Langella P."/>
            <person name="Azevedo V.A."/>
            <person name="Chatel J.M."/>
            <person name="Soares S."/>
        </authorList>
    </citation>
    <scope>NUCLEOTIDE SEQUENCE [LARGE SCALE GENOMIC DNA]</scope>
    <source>
        <strain evidence="3 4">CNCM I 4546</strain>
    </source>
</reference>
<reference evidence="3" key="2">
    <citation type="submission" date="2017-07" db="EMBL/GenBank/DDBJ databases">
        <authorList>
            <person name="Sun Z.S."/>
            <person name="Albrecht U."/>
            <person name="Echele G."/>
            <person name="Lee C.C."/>
        </authorList>
    </citation>
    <scope>NUCLEOTIDE SEQUENCE</scope>
    <source>
        <strain evidence="3">CNCM I 4546</strain>
    </source>
</reference>
<comment type="caution">
    <text evidence="3">The sequence shown here is derived from an EMBL/GenBank/DDBJ whole genome shotgun (WGS) entry which is preliminary data.</text>
</comment>
<sequence length="252" mass="28671">MKEMTRKEFLKLTGASTALLAMSHIIPTSAYADTSKIDAPSAGMYISEVVDLSGLSPVEQEKILTERNIPYDSTITYEKIVVERPAARDSYKGVPYRFQITYGNKPVKNERRSVVSPAAAAVLDRGVNILIGLTKPYIWIPFTASGLTPSQIFIYSDPSQYASTNIYTHLKIRQCEFYKDYSWQPNAFLERATIEDTTVTYALVNPKTKRFTSQTAKKTEYRKATHYDNDSYILEKAYYCFEHNLPSYKENA</sequence>
<evidence type="ECO:0000313" key="3">
    <source>
        <dbReference type="EMBL" id="PDX71710.1"/>
    </source>
</evidence>
<gene>
    <name evidence="3" type="ORF">CGS55_11030</name>
    <name evidence="2" type="ORF">GKE10_03620</name>
</gene>
<dbReference type="AlphaFoldDB" id="A0A2A6ZXU8"/>
<name>A0A2A6ZXU8_9FIRM</name>
<feature type="chain" id="PRO_5036315522" description="Tat pathway signal sequence domain protein" evidence="1">
    <location>
        <begin position="33"/>
        <end position="252"/>
    </location>
</feature>
<evidence type="ECO:0008006" key="6">
    <source>
        <dbReference type="Google" id="ProtNLM"/>
    </source>
</evidence>
<evidence type="ECO:0000313" key="2">
    <source>
        <dbReference type="EMBL" id="MSC51013.1"/>
    </source>
</evidence>
<dbReference type="RefSeq" id="WP_097783557.1">
    <property type="nucleotide sequence ID" value="NZ_CABHNO010000015.1"/>
</dbReference>
<accession>A0A2A6ZXU8</accession>
<dbReference type="Proteomes" id="UP000462091">
    <property type="component" value="Unassembled WGS sequence"/>
</dbReference>
<dbReference type="EMBL" id="NMTV01000065">
    <property type="protein sequence ID" value="PDX71710.1"/>
    <property type="molecule type" value="Genomic_DNA"/>
</dbReference>
<dbReference type="PROSITE" id="PS51318">
    <property type="entry name" value="TAT"/>
    <property type="match status" value="1"/>
</dbReference>
<protein>
    <recommendedName>
        <fullName evidence="6">Tat pathway signal sequence domain protein</fullName>
    </recommendedName>
</protein>
<organism evidence="3 4">
    <name type="scientific">Faecalibacterium prausnitzii</name>
    <dbReference type="NCBI Taxonomy" id="853"/>
    <lineage>
        <taxon>Bacteria</taxon>
        <taxon>Bacillati</taxon>
        <taxon>Bacillota</taxon>
        <taxon>Clostridia</taxon>
        <taxon>Eubacteriales</taxon>
        <taxon>Oscillospiraceae</taxon>
        <taxon>Faecalibacterium</taxon>
    </lineage>
</organism>
<evidence type="ECO:0000256" key="1">
    <source>
        <dbReference type="SAM" id="SignalP"/>
    </source>
</evidence>
<keyword evidence="1" id="KW-0732">Signal</keyword>
<dbReference type="EMBL" id="WKQM01000005">
    <property type="protein sequence ID" value="MSC51013.1"/>
    <property type="molecule type" value="Genomic_DNA"/>
</dbReference>
<reference evidence="2 5" key="3">
    <citation type="journal article" date="2019" name="Nat. Med.">
        <title>A library of human gut bacterial isolates paired with longitudinal multiomics data enables mechanistic microbiome research.</title>
        <authorList>
            <person name="Poyet M."/>
            <person name="Groussin M."/>
            <person name="Gibbons S.M."/>
            <person name="Avila-Pacheco J."/>
            <person name="Jiang X."/>
            <person name="Kearney S.M."/>
            <person name="Perrotta A.R."/>
            <person name="Berdy B."/>
            <person name="Zhao S."/>
            <person name="Lieberman T.D."/>
            <person name="Swanson P.K."/>
            <person name="Smith M."/>
            <person name="Roesemann S."/>
            <person name="Alexander J.E."/>
            <person name="Rich S.A."/>
            <person name="Livny J."/>
            <person name="Vlamakis H."/>
            <person name="Clish C."/>
            <person name="Bullock K."/>
            <person name="Deik A."/>
            <person name="Scott J."/>
            <person name="Pierce K.A."/>
            <person name="Xavier R.J."/>
            <person name="Alm E.J."/>
        </authorList>
    </citation>
    <scope>NUCLEOTIDE SEQUENCE [LARGE SCALE GENOMIC DNA]</scope>
    <source>
        <strain evidence="2 5">BIOML-B1</strain>
    </source>
</reference>
<dbReference type="InterPro" id="IPR006311">
    <property type="entry name" value="TAT_signal"/>
</dbReference>
<proteinExistence type="predicted"/>
<feature type="signal peptide" evidence="1">
    <location>
        <begin position="1"/>
        <end position="32"/>
    </location>
</feature>
<dbReference type="Proteomes" id="UP000219901">
    <property type="component" value="Unassembled WGS sequence"/>
</dbReference>